<dbReference type="Pfam" id="PF03399">
    <property type="entry name" value="SAC3_GANP"/>
    <property type="match status" value="1"/>
</dbReference>
<feature type="region of interest" description="Disordered" evidence="1">
    <location>
        <begin position="392"/>
        <end position="521"/>
    </location>
</feature>
<dbReference type="InterPro" id="IPR005062">
    <property type="entry name" value="SAC3/GANP/THP3_conserved"/>
</dbReference>
<organism evidence="3">
    <name type="scientific">Cacopsylla melanoneura</name>
    <dbReference type="NCBI Taxonomy" id="428564"/>
    <lineage>
        <taxon>Eukaryota</taxon>
        <taxon>Metazoa</taxon>
        <taxon>Ecdysozoa</taxon>
        <taxon>Arthropoda</taxon>
        <taxon>Hexapoda</taxon>
        <taxon>Insecta</taxon>
        <taxon>Pterygota</taxon>
        <taxon>Neoptera</taxon>
        <taxon>Paraneoptera</taxon>
        <taxon>Hemiptera</taxon>
        <taxon>Sternorrhyncha</taxon>
        <taxon>Psylloidea</taxon>
        <taxon>Psyllidae</taxon>
        <taxon>Psyllinae</taxon>
        <taxon>Cacopsylla</taxon>
    </lineage>
</organism>
<feature type="compositionally biased region" description="Polar residues" evidence="1">
    <location>
        <begin position="392"/>
        <end position="413"/>
    </location>
</feature>
<keyword evidence="3" id="KW-0675">Receptor</keyword>
<feature type="compositionally biased region" description="Polar residues" evidence="1">
    <location>
        <begin position="271"/>
        <end position="282"/>
    </location>
</feature>
<accession>A0A8D8ZQ65</accession>
<feature type="compositionally biased region" description="Low complexity" evidence="1">
    <location>
        <begin position="62"/>
        <end position="89"/>
    </location>
</feature>
<feature type="compositionally biased region" description="Pro residues" evidence="1">
    <location>
        <begin position="251"/>
        <end position="269"/>
    </location>
</feature>
<feature type="compositionally biased region" description="Polar residues" evidence="1">
    <location>
        <begin position="113"/>
        <end position="139"/>
    </location>
</feature>
<dbReference type="EMBL" id="HBUF01525099">
    <property type="protein sequence ID" value="CAG6749976.1"/>
    <property type="molecule type" value="Transcribed_RNA"/>
</dbReference>
<feature type="compositionally biased region" description="Low complexity" evidence="1">
    <location>
        <begin position="542"/>
        <end position="563"/>
    </location>
</feature>
<proteinExistence type="predicted"/>
<dbReference type="GO" id="GO:0005634">
    <property type="term" value="C:nucleus"/>
    <property type="evidence" value="ECO:0007669"/>
    <property type="project" value="TreeGrafter"/>
</dbReference>
<feature type="domain" description="SAC3/GANP/THP3 conserved" evidence="2">
    <location>
        <begin position="610"/>
        <end position="798"/>
    </location>
</feature>
<sequence>MSNNNNNRMSQQQTMSQNQWYPNMNPYGFYGMNQFGFSGFGGPPGPFFPPGGFYPSQMTGVNGPMMNNQQNSPQMQMKGFVSGGKLESTTGGGGNKKDNNNENSGEESRNNTADQNQNSSLGGDNQTSSTSDAAGTNNKMDIDLPPLPPGPAPPPFANFMPQTPPSPMMGMRPLLPLPPGLGNNTMNNSPMRFNNMNFNNKPRFNNNNQQQNMNNINMQGLSKKQRSKLRKRLAKEALEKQQQQQNASFQPPLPPGPPPPPGSAPPPPTQAGGSNMMQSPGGTAQHFLPASPAASLLPSPAPEKQNNYKSILNSSLMGDWPDSLRSYISRALERCHTDIDEQRVTKQLQNKITAAVNSNMLYIKDWTSEPLPLMENELSNVTIKPFQFSNKNNNLNMTSSPFHHNNRPNSSLKQRLGAMSSNSNQNQNQNRSRTKNNQQDKKYGRNSDQYGRKRKSSSSSSSSSTPGGASDTESADYIPLNSNSSSSSSKKTRKNKYESNSNHNRNNKKSRNSKRYSDAGADLNFSNVESDEALLRKRAARFNESSSSNSNSVSASRRSTNSSSFSVNFDSFDMIGRGGGGGEDGGEFDLSSCHVVGTCRDLEKQFFRLTAAPEPSMVRPPEVLEKSLTHVKQRWDQNKDIVWTTSQLKSIRQDLTVQGIRDQLTVRVYETHARIALASRQHAEFNQCQNQLRLLYSELELDPNSTPNRCEFIAYRILYYIFTKDTMDMTMTLASLSGKDKSNPVVQFALNVQSAWRLGLYNKLFTLYGAAPLSTGSAMDLFIERERKQALVKIVKAYVLITMGGYCLGSLGPRFLEERYALPGDDVT</sequence>
<protein>
    <submittedName>
        <fullName evidence="3">Leukocyte receptor cluster member 8</fullName>
    </submittedName>
</protein>
<feature type="compositionally biased region" description="Pro residues" evidence="1">
    <location>
        <begin position="145"/>
        <end position="166"/>
    </location>
</feature>
<feature type="compositionally biased region" description="Basic residues" evidence="1">
    <location>
        <begin position="223"/>
        <end position="233"/>
    </location>
</feature>
<evidence type="ECO:0000256" key="1">
    <source>
        <dbReference type="SAM" id="MobiDB-lite"/>
    </source>
</evidence>
<dbReference type="InterPro" id="IPR045107">
    <property type="entry name" value="SAC3/GANP/THP3"/>
</dbReference>
<feature type="region of interest" description="Disordered" evidence="1">
    <location>
        <begin position="60"/>
        <end position="166"/>
    </location>
</feature>
<reference evidence="3" key="1">
    <citation type="submission" date="2021-05" db="EMBL/GenBank/DDBJ databases">
        <authorList>
            <person name="Alioto T."/>
            <person name="Alioto T."/>
            <person name="Gomez Garrido J."/>
        </authorList>
    </citation>
    <scope>NUCLEOTIDE SEQUENCE</scope>
</reference>
<dbReference type="PANTHER" id="PTHR12436">
    <property type="entry name" value="80 KDA MCM3-ASSOCIATED PROTEIN"/>
    <property type="match status" value="1"/>
</dbReference>
<dbReference type="Gene3D" id="1.25.40.990">
    <property type="match status" value="1"/>
</dbReference>
<feature type="compositionally biased region" description="Low complexity" evidence="1">
    <location>
        <begin position="420"/>
        <end position="437"/>
    </location>
</feature>
<feature type="compositionally biased region" description="Low complexity" evidence="1">
    <location>
        <begin position="288"/>
        <end position="298"/>
    </location>
</feature>
<name>A0A8D8ZQ65_9HEMI</name>
<feature type="region of interest" description="Disordered" evidence="1">
    <location>
        <begin position="218"/>
        <end position="302"/>
    </location>
</feature>
<dbReference type="AlphaFoldDB" id="A0A8D8ZQ65"/>
<feature type="compositionally biased region" description="Basic residues" evidence="1">
    <location>
        <begin position="505"/>
        <end position="514"/>
    </location>
</feature>
<dbReference type="PANTHER" id="PTHR12436:SF4">
    <property type="entry name" value="LEUKOCYTE RECEPTOR CLUSTER MEMBER 8"/>
    <property type="match status" value="1"/>
</dbReference>
<feature type="region of interest" description="Disordered" evidence="1">
    <location>
        <begin position="541"/>
        <end position="563"/>
    </location>
</feature>
<evidence type="ECO:0000313" key="3">
    <source>
        <dbReference type="EMBL" id="CAG6749976.1"/>
    </source>
</evidence>
<evidence type="ECO:0000259" key="2">
    <source>
        <dbReference type="Pfam" id="PF03399"/>
    </source>
</evidence>